<dbReference type="NCBIfam" id="NF038011">
    <property type="entry name" value="PelF"/>
    <property type="match status" value="1"/>
</dbReference>
<dbReference type="EMBL" id="VSSQ01005826">
    <property type="protein sequence ID" value="MPM30577.1"/>
    <property type="molecule type" value="Genomic_DNA"/>
</dbReference>
<keyword evidence="3" id="KW-0328">Glycosyltransferase</keyword>
<dbReference type="GO" id="GO:0016757">
    <property type="term" value="F:glycosyltransferase activity"/>
    <property type="evidence" value="ECO:0007669"/>
    <property type="project" value="UniProtKB-KW"/>
</dbReference>
<dbReference type="AlphaFoldDB" id="A0A644YQM1"/>
<dbReference type="PANTHER" id="PTHR12526">
    <property type="entry name" value="GLYCOSYLTRANSFERASE"/>
    <property type="match status" value="1"/>
</dbReference>
<evidence type="ECO:0000313" key="3">
    <source>
        <dbReference type="EMBL" id="MPM30577.1"/>
    </source>
</evidence>
<evidence type="ECO:0000259" key="2">
    <source>
        <dbReference type="Pfam" id="PF11997"/>
    </source>
</evidence>
<name>A0A644YQM1_9ZZZZ</name>
<feature type="domain" description="Glycosyl transferase family 1" evidence="1">
    <location>
        <begin position="278"/>
        <end position="446"/>
    </location>
</feature>
<dbReference type="Pfam" id="PF00534">
    <property type="entry name" value="Glycos_transf_1"/>
    <property type="match status" value="1"/>
</dbReference>
<feature type="domain" description="DUF3492" evidence="2">
    <location>
        <begin position="1"/>
        <end position="258"/>
    </location>
</feature>
<accession>A0A644YQM1</accession>
<protein>
    <submittedName>
        <fullName evidence="3">Glycosyltransferase Gtf1</fullName>
        <ecNumber evidence="3">2.4.1.-</ecNumber>
    </submittedName>
</protein>
<dbReference type="EC" id="2.4.1.-" evidence="3"/>
<dbReference type="Gene3D" id="3.40.50.2000">
    <property type="entry name" value="Glycogen Phosphorylase B"/>
    <property type="match status" value="2"/>
</dbReference>
<organism evidence="3">
    <name type="scientific">bioreactor metagenome</name>
    <dbReference type="NCBI Taxonomy" id="1076179"/>
    <lineage>
        <taxon>unclassified sequences</taxon>
        <taxon>metagenomes</taxon>
        <taxon>ecological metagenomes</taxon>
    </lineage>
</organism>
<proteinExistence type="predicted"/>
<gene>
    <name evidence="3" type="primary">gtf1_30</name>
    <name evidence="3" type="ORF">SDC9_77127</name>
</gene>
<reference evidence="3" key="1">
    <citation type="submission" date="2019-08" db="EMBL/GenBank/DDBJ databases">
        <authorList>
            <person name="Kucharzyk K."/>
            <person name="Murdoch R.W."/>
            <person name="Higgins S."/>
            <person name="Loffler F."/>
        </authorList>
    </citation>
    <scope>NUCLEOTIDE SEQUENCE</scope>
</reference>
<dbReference type="SUPFAM" id="SSF53756">
    <property type="entry name" value="UDP-Glycosyltransferase/glycogen phosphorylase"/>
    <property type="match status" value="1"/>
</dbReference>
<comment type="caution">
    <text evidence="3">The sequence shown here is derived from an EMBL/GenBank/DDBJ whole genome shotgun (WGS) entry which is preliminary data.</text>
</comment>
<sequence length="476" mass="55128">MRICIICEGCYPYVPGGVSSWIQMLCNHFSDIEFVIWAIATNKKEMSEYKYKVPDNVKEISTIYLGEEQFSHKYKKVSLSIDEKETLKNLVIGAANEIDWEKTLKFMKRHRKNLTEILMSEAFYEICLEEYQRQQSKKIFQHFLWNIRGMYFPLMHILSEDIPKADIYHCVSTGYAGILGSCASYITNNPLLISEHGIYTREREEDIIRSNWVEGDFKELWIEFFKKLSYIAYNQATNVTSLFEVNKMLQIELGCPEEKVCIIPNGINPEEFLKLKSFNKLDSNKFNIAAVLREVPIKDVKTMILAFDIVKERVPEAKLYLMGNREENPEYYEECRKMIEDLNIDDIEFLGQVNVKEYLPEINLLLLSSISEGQPLAILEAMAAGIPVVSTNVGDCKGLLEGEEEDNLGRAGIITPVMNSEAMAEAIIYCIRHPKERKRMGVVGQKRVETYYRKDAFLKEYSKMYEKLGGGHKWQE</sequence>
<dbReference type="Pfam" id="PF11997">
    <property type="entry name" value="DUF3492"/>
    <property type="match status" value="1"/>
</dbReference>
<dbReference type="InterPro" id="IPR047691">
    <property type="entry name" value="PelF-like"/>
</dbReference>
<dbReference type="InterPro" id="IPR001296">
    <property type="entry name" value="Glyco_trans_1"/>
</dbReference>
<evidence type="ECO:0000259" key="1">
    <source>
        <dbReference type="Pfam" id="PF00534"/>
    </source>
</evidence>
<keyword evidence="3" id="KW-0808">Transferase</keyword>
<dbReference type="PANTHER" id="PTHR12526:SF608">
    <property type="entry name" value="PELF"/>
    <property type="match status" value="1"/>
</dbReference>
<dbReference type="InterPro" id="IPR022622">
    <property type="entry name" value="DUF3492"/>
</dbReference>